<reference evidence="1" key="2">
    <citation type="submission" date="2020-11" db="EMBL/GenBank/DDBJ databases">
        <authorList>
            <person name="McCartney M.A."/>
            <person name="Auch B."/>
            <person name="Kono T."/>
            <person name="Mallez S."/>
            <person name="Becker A."/>
            <person name="Gohl D.M."/>
            <person name="Silverstein K.A.T."/>
            <person name="Koren S."/>
            <person name="Bechman K.B."/>
            <person name="Herman A."/>
            <person name="Abrahante J.E."/>
            <person name="Garbe J."/>
        </authorList>
    </citation>
    <scope>NUCLEOTIDE SEQUENCE</scope>
    <source>
        <strain evidence="1">Duluth1</strain>
        <tissue evidence="1">Whole animal</tissue>
    </source>
</reference>
<evidence type="ECO:0000313" key="2">
    <source>
        <dbReference type="Proteomes" id="UP000828390"/>
    </source>
</evidence>
<dbReference type="AlphaFoldDB" id="A0A9D4BK76"/>
<protein>
    <submittedName>
        <fullName evidence="1">Uncharacterized protein</fullName>
    </submittedName>
</protein>
<gene>
    <name evidence="1" type="ORF">DPMN_085334</name>
</gene>
<name>A0A9D4BK76_DREPO</name>
<sequence length="59" mass="6643">MSLMPYYVSVAPDEPAQADKELPCQLMNPQYLGYFISDIVASNQTAQFPAQNWINADFV</sequence>
<dbReference type="Proteomes" id="UP000828390">
    <property type="component" value="Unassembled WGS sequence"/>
</dbReference>
<keyword evidence="2" id="KW-1185">Reference proteome</keyword>
<organism evidence="1 2">
    <name type="scientific">Dreissena polymorpha</name>
    <name type="common">Zebra mussel</name>
    <name type="synonym">Mytilus polymorpha</name>
    <dbReference type="NCBI Taxonomy" id="45954"/>
    <lineage>
        <taxon>Eukaryota</taxon>
        <taxon>Metazoa</taxon>
        <taxon>Spiralia</taxon>
        <taxon>Lophotrochozoa</taxon>
        <taxon>Mollusca</taxon>
        <taxon>Bivalvia</taxon>
        <taxon>Autobranchia</taxon>
        <taxon>Heteroconchia</taxon>
        <taxon>Euheterodonta</taxon>
        <taxon>Imparidentia</taxon>
        <taxon>Neoheterodontei</taxon>
        <taxon>Myida</taxon>
        <taxon>Dreissenoidea</taxon>
        <taxon>Dreissenidae</taxon>
        <taxon>Dreissena</taxon>
    </lineage>
</organism>
<accession>A0A9D4BK76</accession>
<proteinExistence type="predicted"/>
<evidence type="ECO:0000313" key="1">
    <source>
        <dbReference type="EMBL" id="KAH3697824.1"/>
    </source>
</evidence>
<reference evidence="1" key="1">
    <citation type="journal article" date="2019" name="bioRxiv">
        <title>The Genome of the Zebra Mussel, Dreissena polymorpha: A Resource for Invasive Species Research.</title>
        <authorList>
            <person name="McCartney M.A."/>
            <person name="Auch B."/>
            <person name="Kono T."/>
            <person name="Mallez S."/>
            <person name="Zhang Y."/>
            <person name="Obille A."/>
            <person name="Becker A."/>
            <person name="Abrahante J.E."/>
            <person name="Garbe J."/>
            <person name="Badalamenti J.P."/>
            <person name="Herman A."/>
            <person name="Mangelson H."/>
            <person name="Liachko I."/>
            <person name="Sullivan S."/>
            <person name="Sone E.D."/>
            <person name="Koren S."/>
            <person name="Silverstein K.A.T."/>
            <person name="Beckman K.B."/>
            <person name="Gohl D.M."/>
        </authorList>
    </citation>
    <scope>NUCLEOTIDE SEQUENCE</scope>
    <source>
        <strain evidence="1">Duluth1</strain>
        <tissue evidence="1">Whole animal</tissue>
    </source>
</reference>
<comment type="caution">
    <text evidence="1">The sequence shown here is derived from an EMBL/GenBank/DDBJ whole genome shotgun (WGS) entry which is preliminary data.</text>
</comment>
<dbReference type="EMBL" id="JAIWYP010000016">
    <property type="protein sequence ID" value="KAH3697824.1"/>
    <property type="molecule type" value="Genomic_DNA"/>
</dbReference>